<gene>
    <name evidence="2" type="ORF">GCM10007028_07190</name>
</gene>
<evidence type="ECO:0000313" key="3">
    <source>
        <dbReference type="Proteomes" id="UP000636004"/>
    </source>
</evidence>
<feature type="transmembrane region" description="Helical" evidence="1">
    <location>
        <begin position="38"/>
        <end position="59"/>
    </location>
</feature>
<accession>A0A918QV27</accession>
<keyword evidence="1" id="KW-1133">Transmembrane helix</keyword>
<protein>
    <recommendedName>
        <fullName evidence="4">DUF975 family protein</fullName>
    </recommendedName>
</protein>
<keyword evidence="1" id="KW-0812">Transmembrane</keyword>
<feature type="transmembrane region" description="Helical" evidence="1">
    <location>
        <begin position="79"/>
        <end position="105"/>
    </location>
</feature>
<evidence type="ECO:0000256" key="1">
    <source>
        <dbReference type="SAM" id="Phobius"/>
    </source>
</evidence>
<dbReference type="EMBL" id="BMWZ01000002">
    <property type="protein sequence ID" value="GGZ72726.1"/>
    <property type="molecule type" value="Genomic_DNA"/>
</dbReference>
<evidence type="ECO:0000313" key="2">
    <source>
        <dbReference type="EMBL" id="GGZ72726.1"/>
    </source>
</evidence>
<name>A0A918QV27_9FLAO</name>
<reference evidence="2" key="1">
    <citation type="journal article" date="2014" name="Int. J. Syst. Evol. Microbiol.">
        <title>Complete genome sequence of Corynebacterium casei LMG S-19264T (=DSM 44701T), isolated from a smear-ripened cheese.</title>
        <authorList>
            <consortium name="US DOE Joint Genome Institute (JGI-PGF)"/>
            <person name="Walter F."/>
            <person name="Albersmeier A."/>
            <person name="Kalinowski J."/>
            <person name="Ruckert C."/>
        </authorList>
    </citation>
    <scope>NUCLEOTIDE SEQUENCE</scope>
    <source>
        <strain evidence="2">KCTC 12710</strain>
    </source>
</reference>
<dbReference type="AlphaFoldDB" id="A0A918QV27"/>
<feature type="transmembrane region" description="Helical" evidence="1">
    <location>
        <begin position="211"/>
        <end position="244"/>
    </location>
</feature>
<dbReference type="Proteomes" id="UP000636004">
    <property type="component" value="Unassembled WGS sequence"/>
</dbReference>
<feature type="transmembrane region" description="Helical" evidence="1">
    <location>
        <begin position="165"/>
        <end position="190"/>
    </location>
</feature>
<proteinExistence type="predicted"/>
<dbReference type="RefSeq" id="WP_189359414.1">
    <property type="nucleotide sequence ID" value="NZ_BMWZ01000002.1"/>
</dbReference>
<sequence>MTYEFLLNKIQRSKELDFGVVFDQVIALFKKVYLKGCIMLLITMAMAFLVNIVFTAIGLAPKNDLMTAGIDLDSFFEFWVSNVIYSIPQTILITTLSTGLIAGFYKICKQTDLGEPVVDDYFYFFKKDYFSKMLTLGMISTGISVLAQLLFFIPVLYVFVPLSYFAILLFFIPVLYVFVPLSYFAIIFSNNPELSEIEIVKLSFALGHKKWFLSFGLLFVFGLLGTLGIVLCVFGILLTISVVYLPIYFIYKDVFGFDANTEFGETGVNKKQDY</sequence>
<organism evidence="2 3">
    <name type="scientific">Algibacter mikhailovii</name>
    <dbReference type="NCBI Taxonomy" id="425498"/>
    <lineage>
        <taxon>Bacteria</taxon>
        <taxon>Pseudomonadati</taxon>
        <taxon>Bacteroidota</taxon>
        <taxon>Flavobacteriia</taxon>
        <taxon>Flavobacteriales</taxon>
        <taxon>Flavobacteriaceae</taxon>
        <taxon>Algibacter</taxon>
    </lineage>
</organism>
<keyword evidence="1" id="KW-0472">Membrane</keyword>
<feature type="transmembrane region" description="Helical" evidence="1">
    <location>
        <begin position="134"/>
        <end position="159"/>
    </location>
</feature>
<reference evidence="2" key="2">
    <citation type="submission" date="2020-09" db="EMBL/GenBank/DDBJ databases">
        <authorList>
            <person name="Sun Q."/>
            <person name="Kim S."/>
        </authorList>
    </citation>
    <scope>NUCLEOTIDE SEQUENCE</scope>
    <source>
        <strain evidence="2">KCTC 12710</strain>
    </source>
</reference>
<evidence type="ECO:0008006" key="4">
    <source>
        <dbReference type="Google" id="ProtNLM"/>
    </source>
</evidence>
<comment type="caution">
    <text evidence="2">The sequence shown here is derived from an EMBL/GenBank/DDBJ whole genome shotgun (WGS) entry which is preliminary data.</text>
</comment>
<keyword evidence="3" id="KW-1185">Reference proteome</keyword>